<evidence type="ECO:0000313" key="6">
    <source>
        <dbReference type="Proteomes" id="UP000557392"/>
    </source>
</evidence>
<feature type="chain" id="PRO_5030914044" evidence="3">
    <location>
        <begin position="25"/>
        <end position="312"/>
    </location>
</feature>
<evidence type="ECO:0000256" key="2">
    <source>
        <dbReference type="PIRSR" id="PIRSR006241-50"/>
    </source>
</evidence>
<gene>
    <name evidence="5" type="ORF">GGR46_002704</name>
</gene>
<accession>A0A7W6JVE8</accession>
<dbReference type="Proteomes" id="UP000557392">
    <property type="component" value="Unassembled WGS sequence"/>
</dbReference>
<dbReference type="InterPro" id="IPR006311">
    <property type="entry name" value="TAT_signal"/>
</dbReference>
<dbReference type="SUPFAM" id="SSF51658">
    <property type="entry name" value="Xylose isomerase-like"/>
    <property type="match status" value="1"/>
</dbReference>
<feature type="signal peptide" evidence="3">
    <location>
        <begin position="1"/>
        <end position="24"/>
    </location>
</feature>
<feature type="active site" description="Proton donor/acceptor" evidence="2">
    <location>
        <position position="186"/>
    </location>
</feature>
<dbReference type="EC" id="5.3.1.22" evidence="5"/>
<dbReference type="GO" id="GO:0008903">
    <property type="term" value="F:hydroxypyruvate isomerase activity"/>
    <property type="evidence" value="ECO:0007669"/>
    <property type="project" value="UniProtKB-EC"/>
</dbReference>
<dbReference type="Gene3D" id="3.20.20.150">
    <property type="entry name" value="Divalent-metal-dependent TIM barrel enzymes"/>
    <property type="match status" value="1"/>
</dbReference>
<dbReference type="InterPro" id="IPR036237">
    <property type="entry name" value="Xyl_isomerase-like_sf"/>
</dbReference>
<feature type="domain" description="Xylose isomerase-like TIM barrel" evidence="4">
    <location>
        <begin position="60"/>
        <end position="289"/>
    </location>
</feature>
<dbReference type="InterPro" id="IPR013022">
    <property type="entry name" value="Xyl_isomerase-like_TIM-brl"/>
</dbReference>
<evidence type="ECO:0000256" key="1">
    <source>
        <dbReference type="ARBA" id="ARBA00023235"/>
    </source>
</evidence>
<proteinExistence type="predicted"/>
<evidence type="ECO:0000256" key="3">
    <source>
        <dbReference type="SAM" id="SignalP"/>
    </source>
</evidence>
<dbReference type="InterPro" id="IPR050417">
    <property type="entry name" value="Sugar_Epim/Isomerase"/>
</dbReference>
<dbReference type="PIRSF" id="PIRSF006241">
    <property type="entry name" value="HyI"/>
    <property type="match status" value="1"/>
</dbReference>
<dbReference type="RefSeq" id="WP_343058152.1">
    <property type="nucleotide sequence ID" value="NZ_JACIEH010000002.1"/>
</dbReference>
<keyword evidence="1 5" id="KW-0413">Isomerase</keyword>
<dbReference type="InterPro" id="IPR026040">
    <property type="entry name" value="HyI-like"/>
</dbReference>
<dbReference type="AlphaFoldDB" id="A0A7W6JVE8"/>
<feature type="active site" description="Proton donor/acceptor" evidence="2">
    <location>
        <position position="284"/>
    </location>
</feature>
<comment type="caution">
    <text evidence="5">The sequence shown here is derived from an EMBL/GenBank/DDBJ whole genome shotgun (WGS) entry which is preliminary data.</text>
</comment>
<evidence type="ECO:0000259" key="4">
    <source>
        <dbReference type="Pfam" id="PF01261"/>
    </source>
</evidence>
<reference evidence="5 6" key="1">
    <citation type="submission" date="2020-08" db="EMBL/GenBank/DDBJ databases">
        <title>Genomic Encyclopedia of Type Strains, Phase IV (KMG-IV): sequencing the most valuable type-strain genomes for metagenomic binning, comparative biology and taxonomic classification.</title>
        <authorList>
            <person name="Goeker M."/>
        </authorList>
    </citation>
    <scope>NUCLEOTIDE SEQUENCE [LARGE SCALE GENOMIC DNA]</scope>
    <source>
        <strain evidence="5 6">DSM 101806</strain>
    </source>
</reference>
<dbReference type="EMBL" id="JACIEH010000002">
    <property type="protein sequence ID" value="MBB4099140.1"/>
    <property type="molecule type" value="Genomic_DNA"/>
</dbReference>
<protein>
    <submittedName>
        <fullName evidence="5">Hydroxypyruvate isomerase</fullName>
        <ecNumber evidence="5">5.3.1.22</ecNumber>
    </submittedName>
</protein>
<sequence>MTGAVTRRTVLAAGTVGAASSAMAMGGSKGSQGSNAARFSLGYAPHEGSFASRGDLFEQIAYAADQGFTAWEDNEARSRSVADQEKMAKAFAQRGMKMGVFVASMPKWAQSRPLLGGNDDAEREAFLADIRTSIDVAKRLNATRMTVVTGFLDQKVPLDIQTARVIDVMRKAGDIVAPHGIAMVMEPLNTRTNHPGVYMQTIAQGFAVARGVNSPAVKILADLYHEQIQSGNLIPALEMCWSEVGYIQFGDNPGRNEPGTGEINYASVVRWLRARRYDGVIGMEHGNSVKGRAGEDRLIAAYRKIDSQGEGL</sequence>
<keyword evidence="5" id="KW-0670">Pyruvate</keyword>
<organism evidence="5 6">
    <name type="scientific">Sphingomonas kyeonggiensis</name>
    <dbReference type="NCBI Taxonomy" id="1268553"/>
    <lineage>
        <taxon>Bacteria</taxon>
        <taxon>Pseudomonadati</taxon>
        <taxon>Pseudomonadota</taxon>
        <taxon>Alphaproteobacteria</taxon>
        <taxon>Sphingomonadales</taxon>
        <taxon>Sphingomonadaceae</taxon>
        <taxon>Sphingomonas</taxon>
    </lineage>
</organism>
<name>A0A7W6JVE8_9SPHN</name>
<keyword evidence="6" id="KW-1185">Reference proteome</keyword>
<evidence type="ECO:0000313" key="5">
    <source>
        <dbReference type="EMBL" id="MBB4099140.1"/>
    </source>
</evidence>
<dbReference type="PROSITE" id="PS51318">
    <property type="entry name" value="TAT"/>
    <property type="match status" value="1"/>
</dbReference>
<dbReference type="Pfam" id="PF01261">
    <property type="entry name" value="AP_endonuc_2"/>
    <property type="match status" value="1"/>
</dbReference>
<dbReference type="PANTHER" id="PTHR43489">
    <property type="entry name" value="ISOMERASE"/>
    <property type="match status" value="1"/>
</dbReference>
<keyword evidence="3" id="KW-0732">Signal</keyword>